<keyword evidence="1" id="KW-0472">Membrane</keyword>
<dbReference type="EMBL" id="WJKJ01000066">
    <property type="protein sequence ID" value="MBD3364003.1"/>
    <property type="molecule type" value="Genomic_DNA"/>
</dbReference>
<feature type="transmembrane region" description="Helical" evidence="1">
    <location>
        <begin position="88"/>
        <end position="107"/>
    </location>
</feature>
<protein>
    <submittedName>
        <fullName evidence="2">Uncharacterized protein</fullName>
    </submittedName>
</protein>
<comment type="caution">
    <text evidence="2">The sequence shown here is derived from an EMBL/GenBank/DDBJ whole genome shotgun (WGS) entry which is preliminary data.</text>
</comment>
<evidence type="ECO:0000256" key="1">
    <source>
        <dbReference type="SAM" id="Phobius"/>
    </source>
</evidence>
<evidence type="ECO:0000313" key="3">
    <source>
        <dbReference type="Proteomes" id="UP000630660"/>
    </source>
</evidence>
<feature type="transmembrane region" description="Helical" evidence="1">
    <location>
        <begin position="48"/>
        <end position="67"/>
    </location>
</feature>
<organism evidence="2 3">
    <name type="scientific">candidate division WOR-3 bacterium</name>
    <dbReference type="NCBI Taxonomy" id="2052148"/>
    <lineage>
        <taxon>Bacteria</taxon>
        <taxon>Bacteria division WOR-3</taxon>
    </lineage>
</organism>
<gene>
    <name evidence="2" type="ORF">GF359_02190</name>
</gene>
<reference evidence="2" key="1">
    <citation type="submission" date="2019-11" db="EMBL/GenBank/DDBJ databases">
        <title>Microbial mats filling the niche in hypersaline microbial mats.</title>
        <authorList>
            <person name="Wong H.L."/>
            <person name="Macleod F.I."/>
            <person name="White R.A. III"/>
            <person name="Burns B.P."/>
        </authorList>
    </citation>
    <scope>NUCLEOTIDE SEQUENCE</scope>
    <source>
        <strain evidence="2">Bin_327</strain>
    </source>
</reference>
<feature type="transmembrane region" description="Helical" evidence="1">
    <location>
        <begin position="21"/>
        <end position="42"/>
    </location>
</feature>
<sequence length="111" mass="12776">MKRQKNQERTGVNETKPVRKLDLLWWIVIYVPILWWMAMLVLVLLQQIGWQIFISTGFIVQGCLYGLQAVLRMLIKPLGRGYAKGHHIAFLIAGLFWAVLGIILIFVTKGL</sequence>
<name>A0A9D5QBV7_UNCW3</name>
<proteinExistence type="predicted"/>
<accession>A0A9D5QBV7</accession>
<dbReference type="Proteomes" id="UP000630660">
    <property type="component" value="Unassembled WGS sequence"/>
</dbReference>
<evidence type="ECO:0000313" key="2">
    <source>
        <dbReference type="EMBL" id="MBD3364003.1"/>
    </source>
</evidence>
<keyword evidence="1" id="KW-1133">Transmembrane helix</keyword>
<dbReference type="AlphaFoldDB" id="A0A9D5QBV7"/>
<keyword evidence="1" id="KW-0812">Transmembrane</keyword>